<organism evidence="1 2">
    <name type="scientific">Penstemon smallii</name>
    <dbReference type="NCBI Taxonomy" id="265156"/>
    <lineage>
        <taxon>Eukaryota</taxon>
        <taxon>Viridiplantae</taxon>
        <taxon>Streptophyta</taxon>
        <taxon>Embryophyta</taxon>
        <taxon>Tracheophyta</taxon>
        <taxon>Spermatophyta</taxon>
        <taxon>Magnoliopsida</taxon>
        <taxon>eudicotyledons</taxon>
        <taxon>Gunneridae</taxon>
        <taxon>Pentapetalae</taxon>
        <taxon>asterids</taxon>
        <taxon>lamiids</taxon>
        <taxon>Lamiales</taxon>
        <taxon>Plantaginaceae</taxon>
        <taxon>Cheloneae</taxon>
        <taxon>Penstemon</taxon>
    </lineage>
</organism>
<proteinExistence type="predicted"/>
<sequence>MSTAKEEVTLSLTAMINKEKTNVLFALVDNNLADIFLSYLALPMGLIIQLLKQHYGDEAPNMGSLNSLYNGLANLDSAYFWTEAGKLMLLNPKNSLEKECSKLKINLNKTQPTKYFTCGYWPCSGYRNANASMYHNTNKCPSCGSLMNREIDVVGKNSTHGDGEVFVVKPISFLITHDMKMLPNVTGSIFESIKYLGITDADEAEARSVVIGLDEVMHLLKGLLSSQATLADIVFKKLHMHHSPTTKFESFNLPPEMKKGTTSSSKKMKVNAMVQKSNNKLLFVQAKEEFVEFLFSLLTIPLGQVESLLGGDTSLGEIDNFYRSIVNLDGDRYLTLGAKGMLIKPKLPPKYLSKYQIFPISEQKAPDLYYYIRYYKGIEHLSPYKSEDEGTLVSWVYSKNLQGEVSFVKGPGMFMVTDDLTVTPLCMVSTLSTLKERKITLSDVEELELDIGLEECLSILKSSLISSNSLTNGLIHVLKKQPKQEH</sequence>
<accession>A0ABD3T0J7</accession>
<protein>
    <recommendedName>
        <fullName evidence="3">DUF674 domain-containing protein</fullName>
    </recommendedName>
</protein>
<comment type="caution">
    <text evidence="1">The sequence shown here is derived from an EMBL/GenBank/DDBJ whole genome shotgun (WGS) entry which is preliminary data.</text>
</comment>
<dbReference type="Pfam" id="PF05056">
    <property type="entry name" value="DUF674"/>
    <property type="match status" value="1"/>
</dbReference>
<gene>
    <name evidence="1" type="ORF">ACJIZ3_019226</name>
</gene>
<dbReference type="EMBL" id="JBJXBP010000005">
    <property type="protein sequence ID" value="KAL3830424.1"/>
    <property type="molecule type" value="Genomic_DNA"/>
</dbReference>
<evidence type="ECO:0008006" key="3">
    <source>
        <dbReference type="Google" id="ProtNLM"/>
    </source>
</evidence>
<reference evidence="1 2" key="1">
    <citation type="submission" date="2024-12" db="EMBL/GenBank/DDBJ databases">
        <title>The unique morphological basis and parallel evolutionary history of personate flowers in Penstemon.</title>
        <authorList>
            <person name="Depatie T.H."/>
            <person name="Wessinger C.A."/>
        </authorList>
    </citation>
    <scope>NUCLEOTIDE SEQUENCE [LARGE SCALE GENOMIC DNA]</scope>
    <source>
        <strain evidence="1">WTNN_2</strain>
        <tissue evidence="1">Leaf</tissue>
    </source>
</reference>
<dbReference type="InterPro" id="IPR007750">
    <property type="entry name" value="DUF674"/>
</dbReference>
<evidence type="ECO:0000313" key="1">
    <source>
        <dbReference type="EMBL" id="KAL3830424.1"/>
    </source>
</evidence>
<keyword evidence="2" id="KW-1185">Reference proteome</keyword>
<name>A0ABD3T0J7_9LAMI</name>
<dbReference type="PANTHER" id="PTHR33103">
    <property type="entry name" value="OS01G0153900 PROTEIN"/>
    <property type="match status" value="1"/>
</dbReference>
<dbReference type="AlphaFoldDB" id="A0ABD3T0J7"/>
<dbReference type="Proteomes" id="UP001634393">
    <property type="component" value="Unassembled WGS sequence"/>
</dbReference>
<dbReference type="PANTHER" id="PTHR33103:SF27">
    <property type="entry name" value="OS04G0594700 PROTEIN"/>
    <property type="match status" value="1"/>
</dbReference>
<evidence type="ECO:0000313" key="2">
    <source>
        <dbReference type="Proteomes" id="UP001634393"/>
    </source>
</evidence>